<reference evidence="1" key="1">
    <citation type="submission" date="2021-02" db="EMBL/GenBank/DDBJ databases">
        <title>Infant gut strain persistence is associated with maternal origin, phylogeny, and functional potential including surface adhesion and iron acquisition.</title>
        <authorList>
            <person name="Lou Y.C."/>
        </authorList>
    </citation>
    <scope>NUCLEOTIDE SEQUENCE</scope>
    <source>
        <strain evidence="1">L3_106_000M1_dasL3_106_000M1_concoct_15</strain>
    </source>
</reference>
<evidence type="ECO:0000313" key="1">
    <source>
        <dbReference type="EMBL" id="MBS5520592.1"/>
    </source>
</evidence>
<dbReference type="InterPro" id="IPR013381">
    <property type="entry name" value="CRISPR-assoc_prot_Cse1"/>
</dbReference>
<dbReference type="EMBL" id="JAGZCZ010000015">
    <property type="protein sequence ID" value="MBS5520592.1"/>
    <property type="molecule type" value="Genomic_DNA"/>
</dbReference>
<comment type="caution">
    <text evidence="1">The sequence shown here is derived from an EMBL/GenBank/DDBJ whole genome shotgun (WGS) entry which is preliminary data.</text>
</comment>
<dbReference type="Proteomes" id="UP000754226">
    <property type="component" value="Unassembled WGS sequence"/>
</dbReference>
<dbReference type="Gene3D" id="1.10.132.100">
    <property type="match status" value="1"/>
</dbReference>
<dbReference type="Pfam" id="PF09481">
    <property type="entry name" value="CRISPR_Cse1"/>
    <property type="match status" value="1"/>
</dbReference>
<dbReference type="NCBIfam" id="TIGR02547">
    <property type="entry name" value="casA_cse1"/>
    <property type="match status" value="1"/>
</dbReference>
<dbReference type="AlphaFoldDB" id="A0A943EMJ4"/>
<name>A0A943EMJ4_9FIRM</name>
<proteinExistence type="predicted"/>
<accession>A0A943EMJ4</accession>
<protein>
    <submittedName>
        <fullName evidence="1">Type I-E CRISPR-associated protein Cse1/CasA</fullName>
    </submittedName>
</protein>
<gene>
    <name evidence="1" type="primary">casA</name>
    <name evidence="1" type="ORF">KHX13_09855</name>
</gene>
<evidence type="ECO:0000313" key="2">
    <source>
        <dbReference type="Proteomes" id="UP000754226"/>
    </source>
</evidence>
<organism evidence="1 2">
    <name type="scientific">Acidaminococcus intestini</name>
    <dbReference type="NCBI Taxonomy" id="187327"/>
    <lineage>
        <taxon>Bacteria</taxon>
        <taxon>Bacillati</taxon>
        <taxon>Bacillota</taxon>
        <taxon>Negativicutes</taxon>
        <taxon>Acidaminococcales</taxon>
        <taxon>Acidaminococcaceae</taxon>
        <taxon>Acidaminococcus</taxon>
    </lineage>
</organism>
<sequence>MGHFPREPLEEYLEKWHDRFWLFDPKRPFWQVPQIDKGTQYTASKLVGDVSESNNKVRIFAARAGSGIRSVPYDEAARWLLYVNGFDDTSAKPTKKNLPSPGAGWVGKLGMIYTVGENLFQTILLNLTLLIDGEELWETSANPTWEQELRTEERVPISVPGNLAELLTVQSRRLHLRRSNGEVNGYSLLGGDFFSNSGKDGAFKEQMTLWNSPRDLSRTPFHPQRISVGKQAWRDFGNCFVQENQENNKINRHTPGIVGWIRTLQEKGLLVEDVPLYFRLIGMEYGDKDFFINDFSSDTLAIFPKIISSKYMTIRVEIEEQVNKCQEASNALSQLLEQIKIASGGDAEKSSPKSDSLFYYAVDIPFRNWLLKIHGPVMDDKSAFRELIDEWENQAREIALTIAAKEEEKADLKSYVGKVVNDSAKGTKRLYSLPLADQLYKRKIYKIYPKVGDMQ</sequence>